<reference evidence="2" key="1">
    <citation type="journal article" date="2020" name="mSystems">
        <title>Genome- and Community-Level Interaction Insights into Carbon Utilization and Element Cycling Functions of Hydrothermarchaeota in Hydrothermal Sediment.</title>
        <authorList>
            <person name="Zhou Z."/>
            <person name="Liu Y."/>
            <person name="Xu W."/>
            <person name="Pan J."/>
            <person name="Luo Z.H."/>
            <person name="Li M."/>
        </authorList>
    </citation>
    <scope>NUCLEOTIDE SEQUENCE [LARGE SCALE GENOMIC DNA]</scope>
    <source>
        <strain evidence="2">SpSt-468</strain>
    </source>
</reference>
<feature type="transmembrane region" description="Helical" evidence="1">
    <location>
        <begin position="141"/>
        <end position="162"/>
    </location>
</feature>
<evidence type="ECO:0000256" key="1">
    <source>
        <dbReference type="SAM" id="Phobius"/>
    </source>
</evidence>
<keyword evidence="1" id="KW-0812">Transmembrane</keyword>
<gene>
    <name evidence="2" type="ORF">ENS19_01205</name>
</gene>
<feature type="transmembrane region" description="Helical" evidence="1">
    <location>
        <begin position="168"/>
        <end position="189"/>
    </location>
</feature>
<accession>A0A7C3J1T7</accession>
<dbReference type="AlphaFoldDB" id="A0A7C3J1T7"/>
<comment type="caution">
    <text evidence="2">The sequence shown here is derived from an EMBL/GenBank/DDBJ whole genome shotgun (WGS) entry which is preliminary data.</text>
</comment>
<proteinExistence type="predicted"/>
<sequence>MQTEIGSKFGREIDSFFLLSVMNVVFSSIAMGLSIALSVTSLVTAIKAIADGYAIVVGEIYLVFPPQIILVGLGIVTAIVSGKWLIASSEILSDVDEMKDEYKESLKAGGEDAITSLIVRAMAYYRERKATIGRLCMISRLGGACFFASAAIQAINGAIQLYGAWDPAGALLVVVSVLLSLGLGIAGFLTPRFFSRYTMTWDQRIRGGERAEGELIRLLEGGSN</sequence>
<name>A0A7C3J1T7_9CREN</name>
<evidence type="ECO:0000313" key="2">
    <source>
        <dbReference type="EMBL" id="HFK19879.1"/>
    </source>
</evidence>
<keyword evidence="1" id="KW-1133">Transmembrane helix</keyword>
<protein>
    <submittedName>
        <fullName evidence="2">Uncharacterized protein</fullName>
    </submittedName>
</protein>
<dbReference type="EMBL" id="DSTX01000001">
    <property type="protein sequence ID" value="HFK19879.1"/>
    <property type="molecule type" value="Genomic_DNA"/>
</dbReference>
<keyword evidence="1" id="KW-0472">Membrane</keyword>
<organism evidence="2">
    <name type="scientific">Candidatus Methanomethylicus mesodigestus</name>
    <dbReference type="NCBI Taxonomy" id="1867258"/>
    <lineage>
        <taxon>Archaea</taxon>
        <taxon>Thermoproteota</taxon>
        <taxon>Methanosuratincolia</taxon>
        <taxon>Candidatus Methanomethylicales</taxon>
        <taxon>Candidatus Methanomethylicaceae</taxon>
        <taxon>Candidatus Methanomethylicus</taxon>
    </lineage>
</organism>
<feature type="transmembrane region" description="Helical" evidence="1">
    <location>
        <begin position="60"/>
        <end position="80"/>
    </location>
</feature>
<feature type="transmembrane region" description="Helical" evidence="1">
    <location>
        <begin position="16"/>
        <end position="40"/>
    </location>
</feature>